<evidence type="ECO:0000259" key="7">
    <source>
        <dbReference type="PROSITE" id="PS50069"/>
    </source>
</evidence>
<dbReference type="SMART" id="SM00884">
    <property type="entry name" value="Cullin_Nedd8"/>
    <property type="match status" value="1"/>
</dbReference>
<dbReference type="SUPFAM" id="SSF53448">
    <property type="entry name" value="Nucleotide-diphospho-sugar transferases"/>
    <property type="match status" value="1"/>
</dbReference>
<dbReference type="InterPro" id="IPR029044">
    <property type="entry name" value="Nucleotide-diphossugar_trans"/>
</dbReference>
<evidence type="ECO:0000256" key="3">
    <source>
        <dbReference type="ARBA" id="ARBA00006721"/>
    </source>
</evidence>
<dbReference type="FunFam" id="1.20.1310.10:FF:000023">
    <property type="entry name" value="cullin-1"/>
    <property type="match status" value="1"/>
</dbReference>
<keyword evidence="4" id="KW-0833">Ubl conjugation pathway</keyword>
<dbReference type="InterPro" id="IPR016159">
    <property type="entry name" value="Cullin_repeat-like_dom_sf"/>
</dbReference>
<evidence type="ECO:0000313" key="9">
    <source>
        <dbReference type="Proteomes" id="UP000030764"/>
    </source>
</evidence>
<dbReference type="GO" id="GO:0031625">
    <property type="term" value="F:ubiquitin protein ligase binding"/>
    <property type="evidence" value="ECO:0007669"/>
    <property type="project" value="InterPro"/>
</dbReference>
<dbReference type="InterPro" id="IPR016158">
    <property type="entry name" value="Cullin_homology"/>
</dbReference>
<dbReference type="InterPro" id="IPR036388">
    <property type="entry name" value="WH-like_DNA-bd_sf"/>
</dbReference>
<comment type="pathway">
    <text evidence="1">Protein modification; protein ubiquitination.</text>
</comment>
<sequence length="1345" mass="155411">MPQKCTDEMMVGSGERRMFPETVATSERHSITVDEVWSDLKLGLIQIYSREPMSCRRYMSLYTNVYTYCTTQYTPSQMTPIRSRKQSKAVVDKDKENPTLSNQFVGFELYNRMQRYLEDYVQRITDFAHDMLDEDLVHFFTVEWTKYRFSSKIIDGLCSYLNRHWIRRIMDEGNDTILEVYHLALHTWETRFLSVIHHQITRAVLKLISSDRKGEAVNTRLISDVVSCYIELSGISAGPKLCFDAQDEGMRLYIENFENAFLAETEAFYSYEAEEVLRNNPVTEYLKRVEMRLNEEQRRCSMYLCSSTLVKLDQVLVDIFIARRMDMLKSEFQSLLSSDRCSDLKRMYELCSMVEKGMCDLKDCLEEHVLSQGLAAIEKAGDAVSTDPKLYVTTLLNVYNKYNTLVNVAFRSERAFVASLDKGFKSNSRSPELLARYCDLLMRKSTKSPEEADIEAMLSDVMIIFKYMEDKDVFETYYNKLLAKRLVGQLSASEDAESAMISKLKQTCGFDYTIKLQRMFNDVRVSKNLCEEYKRVMDKSIPIDFSVLVLSSGAWPLSATATVNLQPQIAKSMQAFSDYYINRHSGRKISWLHNYSKVEVLTNCFDRKYCLVMTLFQSSVLQQFNHADSYTVEQLQRVTLLPIEILQQVLWQLIKFKIVDAVKTDGDATVCFRDCSDSNETTLTSNVSIHLCPFRSKKLKLDFSKIPLKTESQRDQETAEKNLTEDRRILVQACVVRIMKMRKRLTHPQLLSEVIAQLSSLFHPHVSIIKVALHLFEMFGLTTVAALATSWRWKAHADHQPPTVLLCLLVRNKAHVLPYFFGYLEELDYPKDRIAIFVRIDHSIDESLELVTTWSKAVDGLYHSIELSQSDVGEDDFYAGERGPFDWTEERYGQLSKWKQYALTKARRMWADFIFFLDCDVFLFNQKTLQQLMAEGVTVVAPMLVSLSAYSNFWAATDENGFYQHSDDYDAIYGRESVGCFPVPMVHSAVLIDLRMAKSLRITFANAAQQRYKDDLHVLAESVKSAHLRMYVSNRYKFGAVLIPSKSLARLEEDFENLRDLMVEALHSGPPGLLSSPFLPVAKRPPKDRLGFDRLFLINLERRADRKARMDACFNALDLEVDYVKAIDGASLSNDQLRSLGVQQISEYRDPYHKRPMTTGEVGCFLSHYGIWKRVVDEQLQRVIVFEDDLRFRGHFRQWVLALTEELTNYVPDWDLVYLGRKQLNKDEQESLVDNCTMVGRVGYSYWTLAYMLTLRGAEKLLAAEPLGRLVPVDEFLPIMFDRHPVDAWKNHYVKRDLNAYTSIPLLVYPVLYVGQEGYISDTENTTILQSIDGQHTATSITDEL</sequence>
<feature type="domain" description="Cullin family profile" evidence="7">
    <location>
        <begin position="429"/>
        <end position="654"/>
    </location>
</feature>
<dbReference type="Gene3D" id="3.90.550.10">
    <property type="entry name" value="Spore Coat Polysaccharide Biosynthesis Protein SpsA, Chain A"/>
    <property type="match status" value="1"/>
</dbReference>
<dbReference type="InterPro" id="IPR036390">
    <property type="entry name" value="WH_DNA-bd_sf"/>
</dbReference>
<evidence type="ECO:0000256" key="4">
    <source>
        <dbReference type="ARBA" id="ARBA00022786"/>
    </source>
</evidence>
<dbReference type="InterPro" id="IPR019559">
    <property type="entry name" value="Cullin_neddylation_domain"/>
</dbReference>
<dbReference type="SMART" id="SM00182">
    <property type="entry name" value="CULLIN"/>
    <property type="match status" value="1"/>
</dbReference>
<dbReference type="InterPro" id="IPR002654">
    <property type="entry name" value="Glyco_trans_25"/>
</dbReference>
<evidence type="ECO:0000256" key="5">
    <source>
        <dbReference type="PROSITE-ProRule" id="PRU00330"/>
    </source>
</evidence>
<dbReference type="SUPFAM" id="SSF74788">
    <property type="entry name" value="Cullin repeat-like"/>
    <property type="match status" value="1"/>
</dbReference>
<name>A0A085MGA1_9BILA</name>
<evidence type="ECO:0000256" key="1">
    <source>
        <dbReference type="ARBA" id="ARBA00004906"/>
    </source>
</evidence>
<dbReference type="GO" id="GO:0031461">
    <property type="term" value="C:cullin-RING ubiquitin ligase complex"/>
    <property type="evidence" value="ECO:0007669"/>
    <property type="project" value="UniProtKB-ARBA"/>
</dbReference>
<dbReference type="Pfam" id="PF03452">
    <property type="entry name" value="Anp1"/>
    <property type="match status" value="1"/>
</dbReference>
<dbReference type="Pfam" id="PF00888">
    <property type="entry name" value="Cullin"/>
    <property type="match status" value="1"/>
</dbReference>
<dbReference type="InterPro" id="IPR001373">
    <property type="entry name" value="Cullin_N"/>
</dbReference>
<dbReference type="InterPro" id="IPR059120">
    <property type="entry name" value="Cullin-like_AB"/>
</dbReference>
<dbReference type="SUPFAM" id="SSF46785">
    <property type="entry name" value="Winged helix' DNA-binding domain"/>
    <property type="match status" value="1"/>
</dbReference>
<dbReference type="PANTHER" id="PTHR11932">
    <property type="entry name" value="CULLIN"/>
    <property type="match status" value="1"/>
</dbReference>
<evidence type="ECO:0000256" key="2">
    <source>
        <dbReference type="ARBA" id="ARBA00006019"/>
    </source>
</evidence>
<dbReference type="InterPro" id="IPR045093">
    <property type="entry name" value="Cullin"/>
</dbReference>
<dbReference type="FunFam" id="1.20.1310.10:FF:000001">
    <property type="entry name" value="Cullin 3"/>
    <property type="match status" value="1"/>
</dbReference>
<dbReference type="Pfam" id="PF01755">
    <property type="entry name" value="Glyco_transf_25"/>
    <property type="match status" value="1"/>
</dbReference>
<dbReference type="Proteomes" id="UP000030764">
    <property type="component" value="Unassembled WGS sequence"/>
</dbReference>
<comment type="similarity">
    <text evidence="2 5 6">Belongs to the cullin family.</text>
</comment>
<organism evidence="8 9">
    <name type="scientific">Trichuris suis</name>
    <name type="common">pig whipworm</name>
    <dbReference type="NCBI Taxonomy" id="68888"/>
    <lineage>
        <taxon>Eukaryota</taxon>
        <taxon>Metazoa</taxon>
        <taxon>Ecdysozoa</taxon>
        <taxon>Nematoda</taxon>
        <taxon>Enoplea</taxon>
        <taxon>Dorylaimia</taxon>
        <taxon>Trichinellida</taxon>
        <taxon>Trichuridae</taxon>
        <taxon>Trichuris</taxon>
    </lineage>
</organism>
<dbReference type="Gene3D" id="1.10.10.10">
    <property type="entry name" value="Winged helix-like DNA-binding domain superfamily/Winged helix DNA-binding domain"/>
    <property type="match status" value="1"/>
</dbReference>
<dbReference type="SUPFAM" id="SSF75632">
    <property type="entry name" value="Cullin homology domain"/>
    <property type="match status" value="1"/>
</dbReference>
<dbReference type="GO" id="GO:0006511">
    <property type="term" value="P:ubiquitin-dependent protein catabolic process"/>
    <property type="evidence" value="ECO:0007669"/>
    <property type="project" value="InterPro"/>
</dbReference>
<reference evidence="8 9" key="1">
    <citation type="journal article" date="2014" name="Nat. Genet.">
        <title>Genome and transcriptome of the porcine whipworm Trichuris suis.</title>
        <authorList>
            <person name="Jex A.R."/>
            <person name="Nejsum P."/>
            <person name="Schwarz E.M."/>
            <person name="Hu L."/>
            <person name="Young N.D."/>
            <person name="Hall R.S."/>
            <person name="Korhonen P.K."/>
            <person name="Liao S."/>
            <person name="Thamsborg S."/>
            <person name="Xia J."/>
            <person name="Xu P."/>
            <person name="Wang S."/>
            <person name="Scheerlinck J.P."/>
            <person name="Hofmann A."/>
            <person name="Sternberg P.W."/>
            <person name="Wang J."/>
            <person name="Gasser R.B."/>
        </authorList>
    </citation>
    <scope>NUCLEOTIDE SEQUENCE [LARGE SCALE GENOMIC DNA]</scope>
    <source>
        <strain evidence="8">DCEP-RM93M</strain>
    </source>
</reference>
<accession>A0A085MGA1</accession>
<dbReference type="Gene3D" id="1.20.1310.10">
    <property type="entry name" value="Cullin Repeats"/>
    <property type="match status" value="4"/>
</dbReference>
<keyword evidence="9" id="KW-1185">Reference proteome</keyword>
<dbReference type="PROSITE" id="PS50069">
    <property type="entry name" value="CULLIN_2"/>
    <property type="match status" value="1"/>
</dbReference>
<dbReference type="FunFam" id="1.20.1310.10:FF:000012">
    <property type="entry name" value="Cullin 2"/>
    <property type="match status" value="1"/>
</dbReference>
<dbReference type="Pfam" id="PF26557">
    <property type="entry name" value="Cullin_AB"/>
    <property type="match status" value="1"/>
</dbReference>
<dbReference type="Pfam" id="PF10557">
    <property type="entry name" value="Cullin_Nedd8"/>
    <property type="match status" value="1"/>
</dbReference>
<dbReference type="EMBL" id="KL363195">
    <property type="protein sequence ID" value="KFD56247.1"/>
    <property type="molecule type" value="Genomic_DNA"/>
</dbReference>
<dbReference type="Gene3D" id="3.30.230.130">
    <property type="entry name" value="Cullin, Chain C, Domain 2"/>
    <property type="match status" value="1"/>
</dbReference>
<evidence type="ECO:0000313" key="8">
    <source>
        <dbReference type="EMBL" id="KFD56247.1"/>
    </source>
</evidence>
<dbReference type="FunFam" id="1.20.1310.10:FF:000019">
    <property type="entry name" value="Cullin 1"/>
    <property type="match status" value="1"/>
</dbReference>
<dbReference type="CDD" id="cd06532">
    <property type="entry name" value="Glyco_transf_25"/>
    <property type="match status" value="1"/>
</dbReference>
<gene>
    <name evidence="8" type="ORF">M513_03025</name>
</gene>
<comment type="similarity">
    <text evidence="3">Belongs to the glycosyltransferase 25 family.</text>
</comment>
<proteinExistence type="inferred from homology"/>
<evidence type="ECO:0000256" key="6">
    <source>
        <dbReference type="RuleBase" id="RU003829"/>
    </source>
</evidence>
<protein>
    <recommendedName>
        <fullName evidence="7">Cullin family profile domain-containing protein</fullName>
    </recommendedName>
</protein>
<dbReference type="InterPro" id="IPR036317">
    <property type="entry name" value="Cullin_homology_sf"/>
</dbReference>